<evidence type="ECO:0000259" key="2">
    <source>
        <dbReference type="Pfam" id="PF01569"/>
    </source>
</evidence>
<dbReference type="Gene3D" id="1.20.144.10">
    <property type="entry name" value="Phosphatidic acid phosphatase type 2/haloperoxidase"/>
    <property type="match status" value="1"/>
</dbReference>
<keyword evidence="1" id="KW-0812">Transmembrane</keyword>
<dbReference type="RefSeq" id="WP_205723440.1">
    <property type="nucleotide sequence ID" value="NZ_CP070608.1"/>
</dbReference>
<gene>
    <name evidence="3" type="ORF">JR347_07540</name>
</gene>
<evidence type="ECO:0000256" key="1">
    <source>
        <dbReference type="SAM" id="Phobius"/>
    </source>
</evidence>
<accession>A0A974WI94</accession>
<organism evidence="3 4">
    <name type="scientific">Fulvivirga lutea</name>
    <dbReference type="NCBI Taxonomy" id="2810512"/>
    <lineage>
        <taxon>Bacteria</taxon>
        <taxon>Pseudomonadati</taxon>
        <taxon>Bacteroidota</taxon>
        <taxon>Cytophagia</taxon>
        <taxon>Cytophagales</taxon>
        <taxon>Fulvivirgaceae</taxon>
        <taxon>Fulvivirga</taxon>
    </lineage>
</organism>
<reference evidence="3" key="1">
    <citation type="submission" date="2021-02" db="EMBL/GenBank/DDBJ databases">
        <title>Fulvivirga sp. S481 isolated from sea water.</title>
        <authorList>
            <person name="Bae S.S."/>
            <person name="Baek K."/>
        </authorList>
    </citation>
    <scope>NUCLEOTIDE SEQUENCE</scope>
    <source>
        <strain evidence="3">S481</strain>
    </source>
</reference>
<dbReference type="InterPro" id="IPR000326">
    <property type="entry name" value="PAP2/HPO"/>
</dbReference>
<keyword evidence="4" id="KW-1185">Reference proteome</keyword>
<feature type="transmembrane region" description="Helical" evidence="1">
    <location>
        <begin position="65"/>
        <end position="83"/>
    </location>
</feature>
<sequence>MATGLLAILYLFAPSVIQPISEQSIRPILLMVFILTYVIPLISIGMLKVTSNISSIKLSNRRERVMPFFFVTIYYGLTTYLFASKVVLGYTLIIIFSTITLIILLVTIISNFYKISAHSAGAWGMVGFMTALNFKYPDSRLFFPIILAIVMAGIINSSRLLLNQHNLNEVILGSLMGFFVCFGSIYFLT</sequence>
<evidence type="ECO:0000313" key="4">
    <source>
        <dbReference type="Proteomes" id="UP000662783"/>
    </source>
</evidence>
<proteinExistence type="predicted"/>
<dbReference type="Proteomes" id="UP000662783">
    <property type="component" value="Chromosome"/>
</dbReference>
<dbReference type="EMBL" id="CP070608">
    <property type="protein sequence ID" value="QSE98926.1"/>
    <property type="molecule type" value="Genomic_DNA"/>
</dbReference>
<feature type="domain" description="Phosphatidic acid phosphatase type 2/haloperoxidase" evidence="2">
    <location>
        <begin position="115"/>
        <end position="187"/>
    </location>
</feature>
<name>A0A974WI94_9BACT</name>
<dbReference type="Pfam" id="PF01569">
    <property type="entry name" value="PAP2"/>
    <property type="match status" value="1"/>
</dbReference>
<keyword evidence="1" id="KW-1133">Transmembrane helix</keyword>
<evidence type="ECO:0000313" key="3">
    <source>
        <dbReference type="EMBL" id="QSE98926.1"/>
    </source>
</evidence>
<keyword evidence="1" id="KW-0472">Membrane</keyword>
<dbReference type="KEGG" id="fuv:JR347_07540"/>
<feature type="transmembrane region" description="Helical" evidence="1">
    <location>
        <begin position="89"/>
        <end position="113"/>
    </location>
</feature>
<protein>
    <submittedName>
        <fullName evidence="3">PA-phosphatase</fullName>
    </submittedName>
</protein>
<feature type="transmembrane region" description="Helical" evidence="1">
    <location>
        <begin position="142"/>
        <end position="162"/>
    </location>
</feature>
<feature type="transmembrane region" description="Helical" evidence="1">
    <location>
        <begin position="169"/>
        <end position="188"/>
    </location>
</feature>
<feature type="transmembrane region" description="Helical" evidence="1">
    <location>
        <begin position="27"/>
        <end position="44"/>
    </location>
</feature>
<dbReference type="AlphaFoldDB" id="A0A974WI94"/>